<dbReference type="Gene3D" id="1.10.287.860">
    <property type="entry name" value="Nucleotidyltransferase"/>
    <property type="match status" value="1"/>
</dbReference>
<organism evidence="2">
    <name type="scientific">bioreactor metagenome</name>
    <dbReference type="NCBI Taxonomy" id="1076179"/>
    <lineage>
        <taxon>unclassified sequences</taxon>
        <taxon>metagenomes</taxon>
        <taxon>ecological metagenomes</taxon>
    </lineage>
</organism>
<evidence type="ECO:0000313" key="2">
    <source>
        <dbReference type="EMBL" id="MPM17836.1"/>
    </source>
</evidence>
<dbReference type="CDD" id="cd05399">
    <property type="entry name" value="NT_Rel-Spo_like"/>
    <property type="match status" value="1"/>
</dbReference>
<dbReference type="PANTHER" id="PTHR47837:SF2">
    <property type="entry name" value="GTP PYROPHOSPHOKINASE YWAC"/>
    <property type="match status" value="1"/>
</dbReference>
<accession>A0A644XNR8</accession>
<reference evidence="2" key="1">
    <citation type="submission" date="2019-08" db="EMBL/GenBank/DDBJ databases">
        <authorList>
            <person name="Kucharzyk K."/>
            <person name="Murdoch R.W."/>
            <person name="Higgins S."/>
            <person name="Loffler F."/>
        </authorList>
    </citation>
    <scope>NUCLEOTIDE SEQUENCE</scope>
</reference>
<dbReference type="InterPro" id="IPR007685">
    <property type="entry name" value="RelA_SpoT"/>
</dbReference>
<sequence length="267" mass="31511">MNREIINWKELLYPYEQTVEELLLKFNYIKKEYLRLGLYSPIEDVDGRVKSAASIIEKASRKGIPRNRIEEDVEDIAGIRLICQFVEDIPKIIDIIRKRNGHDIEIVEERDYITNKKESGYRSYHIIIRYALNTAFGFKKILAEIQIRTLAMNFWAVTEHELNYKYSGNLPDELKARLKACAEASYNLDEEMSTIREELMQAEIMSELKSNLVNNILDNIQNLYFKLHIDEADSINRRFIDLYEDGDINKLKDFNEQLNIVAEMYRV</sequence>
<dbReference type="AlphaFoldDB" id="A0A644XNR8"/>
<dbReference type="SUPFAM" id="SSF81301">
    <property type="entry name" value="Nucleotidyltransferase"/>
    <property type="match status" value="1"/>
</dbReference>
<dbReference type="Pfam" id="PF04607">
    <property type="entry name" value="RelA_SpoT"/>
    <property type="match status" value="1"/>
</dbReference>
<dbReference type="PANTHER" id="PTHR47837">
    <property type="entry name" value="GTP PYROPHOSPHOKINASE YJBM"/>
    <property type="match status" value="1"/>
</dbReference>
<name>A0A644XNR8_9ZZZZ</name>
<proteinExistence type="predicted"/>
<dbReference type="SMART" id="SM00954">
    <property type="entry name" value="RelA_SpoT"/>
    <property type="match status" value="1"/>
</dbReference>
<dbReference type="GO" id="GO:0015969">
    <property type="term" value="P:guanosine tetraphosphate metabolic process"/>
    <property type="evidence" value="ECO:0007669"/>
    <property type="project" value="InterPro"/>
</dbReference>
<dbReference type="EMBL" id="VSSQ01002870">
    <property type="protein sequence ID" value="MPM17836.1"/>
    <property type="molecule type" value="Genomic_DNA"/>
</dbReference>
<comment type="caution">
    <text evidence="2">The sequence shown here is derived from an EMBL/GenBank/DDBJ whole genome shotgun (WGS) entry which is preliminary data.</text>
</comment>
<gene>
    <name evidence="2" type="ORF">SDC9_64235</name>
</gene>
<dbReference type="Gene3D" id="3.30.460.10">
    <property type="entry name" value="Beta Polymerase, domain 2"/>
    <property type="match status" value="1"/>
</dbReference>
<evidence type="ECO:0000259" key="1">
    <source>
        <dbReference type="SMART" id="SM00954"/>
    </source>
</evidence>
<dbReference type="InterPro" id="IPR052366">
    <property type="entry name" value="GTP_Pyrophosphokinase"/>
</dbReference>
<dbReference type="InterPro" id="IPR043519">
    <property type="entry name" value="NT_sf"/>
</dbReference>
<protein>
    <recommendedName>
        <fullName evidence="1">RelA/SpoT domain-containing protein</fullName>
    </recommendedName>
</protein>
<feature type="domain" description="RelA/SpoT" evidence="1">
    <location>
        <begin position="47"/>
        <end position="170"/>
    </location>
</feature>